<organism evidence="3 4">
    <name type="scientific">Maudiozyma humilis</name>
    <name type="common">Sour dough yeast</name>
    <name type="synonym">Kazachstania humilis</name>
    <dbReference type="NCBI Taxonomy" id="51915"/>
    <lineage>
        <taxon>Eukaryota</taxon>
        <taxon>Fungi</taxon>
        <taxon>Dikarya</taxon>
        <taxon>Ascomycota</taxon>
        <taxon>Saccharomycotina</taxon>
        <taxon>Saccharomycetes</taxon>
        <taxon>Saccharomycetales</taxon>
        <taxon>Saccharomycetaceae</taxon>
        <taxon>Maudiozyma</taxon>
    </lineage>
</organism>
<evidence type="ECO:0000256" key="2">
    <source>
        <dbReference type="SAM" id="MobiDB-lite"/>
    </source>
</evidence>
<keyword evidence="4" id="KW-1185">Reference proteome</keyword>
<protein>
    <recommendedName>
        <fullName evidence="5">Transposase</fullName>
    </recommendedName>
</protein>
<gene>
    <name evidence="3" type="ORF">DAKH74_022750</name>
</gene>
<dbReference type="AlphaFoldDB" id="A0AAV5RVT0"/>
<feature type="region of interest" description="Disordered" evidence="2">
    <location>
        <begin position="995"/>
        <end position="1020"/>
    </location>
</feature>
<keyword evidence="1" id="KW-0175">Coiled coil</keyword>
<dbReference type="EMBL" id="BTGD01000005">
    <property type="protein sequence ID" value="GMM55659.1"/>
    <property type="molecule type" value="Genomic_DNA"/>
</dbReference>
<feature type="coiled-coil region" evidence="1">
    <location>
        <begin position="59"/>
        <end position="117"/>
    </location>
</feature>
<sequence>MSGSNKTVKRESSDGELTETLKAYGEGPSTVREDAIDNITGVITRNRLGNIIKAKNATIQERDATIELLRKEIATHKAEIESIQQNLTNADEYRTEVDGLKEELKKTRKRANSLQKHRFSKVQDHQIVQEFKAPPLPTVDVDPVPVKTEEVDLDLKDIMAKGCTPFERIGAFLQEFMRKFGAGMSLPSLLELKYPRALNVMLDFLLCFSFTKRDVILSVKSSQYEEYLNNFHFELCCMFCQEKQYHIGRKKKSGNFYFKFAADDERHICSLSNLKQALLAQSRAQEETLSTFPKNMEILGDDVDGIRTAALLMGVAAKIDTLFGAMLSVLIRIDRSSDIPGERRIASDLDLKMDCIAAFNEGIKMEDMHRKVFSLNEEFMAAGGIVLPEYESFEQKWYERCYETASSALCSNSLNWLSNDKTSIPLAVTAVANFLLHKTNGSFLVGAFESGPELRFLFGNIDPKYSKRIRADPYDCSKATNPDRQARLLSAVNVEDDGPVNEFVNSDDFQGWNVTLSKETLMRLGKAPISDIPFDEGEMTSIIENMSEMNDLSNPGIDSKDRKCLVDTLFWCADFRGSGLGDKFIGDLFLDSTPLSGQFGTLLTLCGITVDNRVLPLAHMIHGGGEKESHSILFLRLVEKYIPLRWDDFFIISDQCEAIEDAHRVVFGRWNRTCVAHLLRDTIVSMSKNVTTRFHEMVHTLESITRSDTKRELIGMFPVSVRDTRHPAYHTINHKANLFCRGYRHDEFEHFTIGPVEQFHRTISPLKEGSVANMISQLAMLQMSAFNLLSKENAIDEPSMSAFGCAVLSLNISLALTMKVERTHRRRYAVSHNGDTGVSLHQIYSNYAKKLGRGKNYIRCRKAYLDSLEKCVGSYTCETFCLLCNADLSYCYCPHTLAVRLHASFPDMWAAARESGSEAKDYVTPLLERMTFAELVQLVGCHPVLYRGEVDKQLGVLFEDCIFEPAAINRWASEAVPYLLSFGYSAQNIDTDQSLAGSPSEIPDQSVKRRRLNAPIKREI</sequence>
<proteinExistence type="predicted"/>
<dbReference type="Proteomes" id="UP001377567">
    <property type="component" value="Unassembled WGS sequence"/>
</dbReference>
<reference evidence="3 4" key="1">
    <citation type="journal article" date="2023" name="Elife">
        <title>Identification of key yeast species and microbe-microbe interactions impacting larval growth of Drosophila in the wild.</title>
        <authorList>
            <person name="Mure A."/>
            <person name="Sugiura Y."/>
            <person name="Maeda R."/>
            <person name="Honda K."/>
            <person name="Sakurai N."/>
            <person name="Takahashi Y."/>
            <person name="Watada M."/>
            <person name="Katoh T."/>
            <person name="Gotoh A."/>
            <person name="Gotoh Y."/>
            <person name="Taniguchi I."/>
            <person name="Nakamura K."/>
            <person name="Hayashi T."/>
            <person name="Katayama T."/>
            <person name="Uemura T."/>
            <person name="Hattori Y."/>
        </authorList>
    </citation>
    <scope>NUCLEOTIDE SEQUENCE [LARGE SCALE GENOMIC DNA]</scope>
    <source>
        <strain evidence="3 4">KH-74</strain>
    </source>
</reference>
<evidence type="ECO:0000313" key="4">
    <source>
        <dbReference type="Proteomes" id="UP001377567"/>
    </source>
</evidence>
<evidence type="ECO:0000256" key="1">
    <source>
        <dbReference type="SAM" id="Coils"/>
    </source>
</evidence>
<name>A0AAV5RVT0_MAUHU</name>
<accession>A0AAV5RVT0</accession>
<evidence type="ECO:0008006" key="5">
    <source>
        <dbReference type="Google" id="ProtNLM"/>
    </source>
</evidence>
<evidence type="ECO:0000313" key="3">
    <source>
        <dbReference type="EMBL" id="GMM55659.1"/>
    </source>
</evidence>
<comment type="caution">
    <text evidence="3">The sequence shown here is derived from an EMBL/GenBank/DDBJ whole genome shotgun (WGS) entry which is preliminary data.</text>
</comment>